<evidence type="ECO:0000259" key="2">
    <source>
        <dbReference type="Pfam" id="PF07940"/>
    </source>
</evidence>
<comment type="caution">
    <text evidence="3">The sequence shown here is derived from an EMBL/GenBank/DDBJ whole genome shotgun (WGS) entry which is preliminary data.</text>
</comment>
<gene>
    <name evidence="3" type="ORF">ACFFNY_16200</name>
</gene>
<dbReference type="SUPFAM" id="SSF48230">
    <property type="entry name" value="Chondroitin AC/alginate lyase"/>
    <property type="match status" value="1"/>
</dbReference>
<reference evidence="3 4" key="1">
    <citation type="submission" date="2024-09" db="EMBL/GenBank/DDBJ databases">
        <authorList>
            <person name="Sun Q."/>
            <person name="Mori K."/>
        </authorList>
    </citation>
    <scope>NUCLEOTIDE SEQUENCE [LARGE SCALE GENOMIC DNA]</scope>
    <source>
        <strain evidence="3 4">JCM 12520</strain>
    </source>
</reference>
<dbReference type="Proteomes" id="UP001589619">
    <property type="component" value="Unassembled WGS sequence"/>
</dbReference>
<dbReference type="Pfam" id="PF07940">
    <property type="entry name" value="Hepar_II_III_C"/>
    <property type="match status" value="1"/>
</dbReference>
<evidence type="ECO:0000256" key="1">
    <source>
        <dbReference type="ARBA" id="ARBA00004196"/>
    </source>
</evidence>
<sequence length="626" mass="70757">MLMERYGQADLEELLLPPERIAPFPKAGDRSAWDSLPQGTRERWIGLAETYADYAWPAIRADDYRGYWTTGNLSRHMDAVFERRSVLGMLTVAECMEGQGRFLGQIVNGIMAVCEETTWVPPLHRLHTKRNMDECMPDPSDHRVELVTATTTELLAWIHYLLEEPLEAISARIRRRIEREVRARTLEPYMAYDDYWWMGFVEGARVNNWNPWCNGGALMGYLLMERDAAERARAVRKIMRSLDAFIFTYSPDGCCDEGPMYWGASGGGLYGCLELLGEASGGRIDVFAEPLVKDIGAYIYKAHISGDYFAAFADGDAKAGIEGDVIYRYGKSIGDERLMQFGASRGAGGPVIYSWFGLYGHLRNLFQEREREALGAKAPCVRDAWFPHTQVMTAREREGSEQGLYIAAKGGHNLESHNHNDVGSFIVFADGCPLFVDLGTEEYKAKTFGPDRYELWYVQSKYHNLPTIGGVLQRNGKTYRAKDAMYRQDDAAAQLSLDIAEAYPEEAGLLSWRRTFKLARGVGPHLAITDDFSLAEPPGSVEYSWMTPCEPRSPAPGRFRFEYAAGRWAELEYDAAALDAHCEKIDWMDDRLKGNWGERMYRLVLAERQPVAQASRTFTVRAGRSP</sequence>
<evidence type="ECO:0000313" key="4">
    <source>
        <dbReference type="Proteomes" id="UP001589619"/>
    </source>
</evidence>
<organism evidence="3 4">
    <name type="scientific">Paenibacillus hodogayensis</name>
    <dbReference type="NCBI Taxonomy" id="279208"/>
    <lineage>
        <taxon>Bacteria</taxon>
        <taxon>Bacillati</taxon>
        <taxon>Bacillota</taxon>
        <taxon>Bacilli</taxon>
        <taxon>Bacillales</taxon>
        <taxon>Paenibacillaceae</taxon>
        <taxon>Paenibacillus</taxon>
    </lineage>
</organism>
<dbReference type="InterPro" id="IPR008929">
    <property type="entry name" value="Chondroitin_lyas"/>
</dbReference>
<proteinExistence type="predicted"/>
<name>A0ABV5VXT1_9BACL</name>
<dbReference type="Gene3D" id="2.70.98.70">
    <property type="match status" value="1"/>
</dbReference>
<dbReference type="RefSeq" id="WP_344902337.1">
    <property type="nucleotide sequence ID" value="NZ_BAAAYO010000001.1"/>
</dbReference>
<dbReference type="InterPro" id="IPR012480">
    <property type="entry name" value="Hepar_II_III_C"/>
</dbReference>
<protein>
    <submittedName>
        <fullName evidence="3">Heparinase II/III family protein</fullName>
    </submittedName>
</protein>
<accession>A0ABV5VXT1</accession>
<dbReference type="Gene3D" id="1.50.10.100">
    <property type="entry name" value="Chondroitin AC/alginate lyase"/>
    <property type="match status" value="1"/>
</dbReference>
<dbReference type="EMBL" id="JBHMAG010000012">
    <property type="protein sequence ID" value="MFB9753108.1"/>
    <property type="molecule type" value="Genomic_DNA"/>
</dbReference>
<feature type="domain" description="Heparinase II/III-like C-terminal" evidence="2">
    <location>
        <begin position="406"/>
        <end position="536"/>
    </location>
</feature>
<comment type="subcellular location">
    <subcellularLocation>
        <location evidence="1">Cell envelope</location>
    </subcellularLocation>
</comment>
<evidence type="ECO:0000313" key="3">
    <source>
        <dbReference type="EMBL" id="MFB9753108.1"/>
    </source>
</evidence>
<keyword evidence="4" id="KW-1185">Reference proteome</keyword>